<evidence type="ECO:0000313" key="4">
    <source>
        <dbReference type="Proteomes" id="UP000625804"/>
    </source>
</evidence>
<feature type="signal peptide" evidence="2">
    <location>
        <begin position="1"/>
        <end position="24"/>
    </location>
</feature>
<comment type="caution">
    <text evidence="3">The sequence shown here is derived from an EMBL/GenBank/DDBJ whole genome shotgun (WGS) entry which is preliminary data.</text>
</comment>
<evidence type="ECO:0000313" key="3">
    <source>
        <dbReference type="EMBL" id="NSL52276.1"/>
    </source>
</evidence>
<dbReference type="InterPro" id="IPR014231">
    <property type="entry name" value="Spore_YpjB"/>
</dbReference>
<dbReference type="Proteomes" id="UP000625804">
    <property type="component" value="Unassembled WGS sequence"/>
</dbReference>
<organism evidence="3 4">
    <name type="scientific">Calidifontibacillus erzurumensis</name>
    <dbReference type="NCBI Taxonomy" id="2741433"/>
    <lineage>
        <taxon>Bacteria</taxon>
        <taxon>Bacillati</taxon>
        <taxon>Bacillota</taxon>
        <taxon>Bacilli</taxon>
        <taxon>Bacillales</taxon>
        <taxon>Bacillaceae</taxon>
        <taxon>Calidifontibacillus/Schinkia group</taxon>
        <taxon>Calidifontibacillus</taxon>
    </lineage>
</organism>
<keyword evidence="1" id="KW-0812">Transmembrane</keyword>
<proteinExistence type="predicted"/>
<protein>
    <submittedName>
        <fullName evidence="3">Sporulation protein YpjB</fullName>
    </submittedName>
</protein>
<feature type="chain" id="PRO_5035225248" evidence="2">
    <location>
        <begin position="25"/>
        <end position="259"/>
    </location>
</feature>
<dbReference type="AlphaFoldDB" id="A0A8J8GIB9"/>
<keyword evidence="2" id="KW-0732">Signal</keyword>
<name>A0A8J8GIB9_9BACI</name>
<keyword evidence="1" id="KW-1133">Transmembrane helix</keyword>
<keyword evidence="4" id="KW-1185">Reference proteome</keyword>
<dbReference type="EMBL" id="JABTTE010000014">
    <property type="protein sequence ID" value="NSL52276.1"/>
    <property type="molecule type" value="Genomic_DNA"/>
</dbReference>
<evidence type="ECO:0000256" key="2">
    <source>
        <dbReference type="SAM" id="SignalP"/>
    </source>
</evidence>
<feature type="transmembrane region" description="Helical" evidence="1">
    <location>
        <begin position="223"/>
        <end position="243"/>
    </location>
</feature>
<dbReference type="Pfam" id="PF09577">
    <property type="entry name" value="Spore_YpjB"/>
    <property type="match status" value="1"/>
</dbReference>
<evidence type="ECO:0000256" key="1">
    <source>
        <dbReference type="SAM" id="Phobius"/>
    </source>
</evidence>
<gene>
    <name evidence="3" type="ORF">HR057_10975</name>
</gene>
<accession>A0A8J8GIB9</accession>
<reference evidence="3" key="1">
    <citation type="submission" date="2020-06" db="EMBL/GenBank/DDBJ databases">
        <title>A novel thermopfilic bacterium from Erzurum, Turkey.</title>
        <authorList>
            <person name="Adiguzel A."/>
            <person name="Ay H."/>
            <person name="Baltaci M.O."/>
        </authorList>
    </citation>
    <scope>NUCLEOTIDE SEQUENCE</scope>
    <source>
        <strain evidence="3">P2</strain>
    </source>
</reference>
<dbReference type="RefSeq" id="WP_173731479.1">
    <property type="nucleotide sequence ID" value="NZ_JABTTE010000014.1"/>
</dbReference>
<sequence>MKKKKWLPLLLLAFFFIPQTFIFANEDVWNHFDHMTDKVLFLTKQKKYAEAKQMLERFSDQFIKMYPRDELTMKDLRVISVSTDEALKALTATALEDGERIRKVIQLRFALDALHSHHQPMWMGMEKEVLTTFQAMKDAALQKDVENFKIQFNHFAKQFDTIYPSLVIDLEPEQISRLDSHFRFLEKYDNFDQQQKEIHLTAMEKDMMKLFGKTISDETDPSLIWMIITIGTIIVAVLFYVGFKKFRAEQTVMMSGRIR</sequence>
<keyword evidence="1" id="KW-0472">Membrane</keyword>